<protein>
    <submittedName>
        <fullName evidence="2 4">Uncharacterized protein</fullName>
    </submittedName>
</protein>
<organism evidence="4">
    <name type="scientific">Echinostoma caproni</name>
    <dbReference type="NCBI Taxonomy" id="27848"/>
    <lineage>
        <taxon>Eukaryota</taxon>
        <taxon>Metazoa</taxon>
        <taxon>Spiralia</taxon>
        <taxon>Lophotrochozoa</taxon>
        <taxon>Platyhelminthes</taxon>
        <taxon>Trematoda</taxon>
        <taxon>Digenea</taxon>
        <taxon>Plagiorchiida</taxon>
        <taxon>Echinostomata</taxon>
        <taxon>Echinostomatoidea</taxon>
        <taxon>Echinostomatidae</taxon>
        <taxon>Echinostoma</taxon>
    </lineage>
</organism>
<gene>
    <name evidence="2" type="ORF">ECPE_LOCUS15520</name>
</gene>
<reference evidence="4" key="1">
    <citation type="submission" date="2016-06" db="UniProtKB">
        <authorList>
            <consortium name="WormBaseParasite"/>
        </authorList>
    </citation>
    <scope>IDENTIFICATION</scope>
</reference>
<dbReference type="PANTHER" id="PTHR33327">
    <property type="entry name" value="ENDONUCLEASE"/>
    <property type="match status" value="1"/>
</dbReference>
<dbReference type="OrthoDB" id="6251906at2759"/>
<keyword evidence="3" id="KW-1185">Reference proteome</keyword>
<dbReference type="AlphaFoldDB" id="A0A183B8I5"/>
<evidence type="ECO:0000256" key="1">
    <source>
        <dbReference type="SAM" id="MobiDB-lite"/>
    </source>
</evidence>
<evidence type="ECO:0000313" key="2">
    <source>
        <dbReference type="EMBL" id="VDP92792.1"/>
    </source>
</evidence>
<name>A0A183B8I5_9TREM</name>
<sequence>MYFHIVTPLPTDIAKQVFEFIITMPEPVPYTQLKKAVFTRTAVSDECRLDELFGDLKIGDCTPSHLLRHMRQLLGTRVLDDAILRQLWLKRLPPRIREVLSILSNSSLDEMALAADKMFEANPAPHHTTACSNPTPTGPHCDDFTSRMGNLELQRQQLVLHLSLSRSSSRSRSRSRLTSQTRRNHPPASSNPQHCWYHQRFGPRAKKCTPTCSFTSQGNPKAGQ</sequence>
<feature type="region of interest" description="Disordered" evidence="1">
    <location>
        <begin position="125"/>
        <end position="146"/>
    </location>
</feature>
<dbReference type="WBParaSite" id="ECPE_0001556001-mRNA-1">
    <property type="protein sequence ID" value="ECPE_0001556001-mRNA-1"/>
    <property type="gene ID" value="ECPE_0001556001"/>
</dbReference>
<evidence type="ECO:0000313" key="4">
    <source>
        <dbReference type="WBParaSite" id="ECPE_0001556001-mRNA-1"/>
    </source>
</evidence>
<dbReference type="EMBL" id="UZAN01060843">
    <property type="protein sequence ID" value="VDP92792.1"/>
    <property type="molecule type" value="Genomic_DNA"/>
</dbReference>
<dbReference type="Proteomes" id="UP000272942">
    <property type="component" value="Unassembled WGS sequence"/>
</dbReference>
<reference evidence="2 3" key="2">
    <citation type="submission" date="2018-11" db="EMBL/GenBank/DDBJ databases">
        <authorList>
            <consortium name="Pathogen Informatics"/>
        </authorList>
    </citation>
    <scope>NUCLEOTIDE SEQUENCE [LARGE SCALE GENOMIC DNA]</scope>
    <source>
        <strain evidence="2 3">Egypt</strain>
    </source>
</reference>
<accession>A0A183B8I5</accession>
<dbReference type="PANTHER" id="PTHR33327:SF3">
    <property type="entry name" value="RNA-DIRECTED DNA POLYMERASE"/>
    <property type="match status" value="1"/>
</dbReference>
<feature type="region of interest" description="Disordered" evidence="1">
    <location>
        <begin position="163"/>
        <end position="196"/>
    </location>
</feature>
<proteinExistence type="predicted"/>
<evidence type="ECO:0000313" key="3">
    <source>
        <dbReference type="Proteomes" id="UP000272942"/>
    </source>
</evidence>